<feature type="domain" description="ATPase dynein-related AAA" evidence="1">
    <location>
        <begin position="310"/>
        <end position="469"/>
    </location>
</feature>
<comment type="caution">
    <text evidence="2">The sequence shown here is derived from an EMBL/GenBank/DDBJ whole genome shotgun (WGS) entry which is preliminary data.</text>
</comment>
<proteinExistence type="predicted"/>
<protein>
    <submittedName>
        <fullName evidence="2">AAA family ATPase</fullName>
    </submittedName>
</protein>
<dbReference type="InterPro" id="IPR011704">
    <property type="entry name" value="ATPase_dyneun-rel_AAA"/>
</dbReference>
<dbReference type="InterPro" id="IPR052934">
    <property type="entry name" value="Methyl-DNA_Rec/Restrict_Enz"/>
</dbReference>
<name>A0ABX2NAS2_9FIRM</name>
<dbReference type="Proteomes" id="UP000540919">
    <property type="component" value="Unassembled WGS sequence"/>
</dbReference>
<dbReference type="Pfam" id="PF07728">
    <property type="entry name" value="AAA_5"/>
    <property type="match status" value="1"/>
</dbReference>
<evidence type="ECO:0000313" key="3">
    <source>
        <dbReference type="Proteomes" id="UP000540919"/>
    </source>
</evidence>
<sequence>MIRPDNLEIYESLDLKLGIKSSLPEVKSTIALLILLWESNDRPDMLKYSEQQNKSIVIPAQLKSNLINFIYENVSDFKIIDDKFEYLINSNKLYTSQMESLIVAFELIWRLGKFSFVDKAKPSSAERTGLNRYPKEIYFSSNLDLIHSVISNNFDEFIKVLIDWLGYSATFEQNYETTLLIALQVFTEGSIYKLNDNGKSIIFNQNSIYNKLLDGNEKIDINGDSESKGPLRVLKSALNEKMNPYLEYNSGAVSVNPELKDRFVTYQKRVETFLKLSTTDFTDLREFLIGNKCQNGTILEKTERLSGGENILLYGVPGSGKSYTIEQEYCNDESKIERIVFHPDYMNTDFIGQILPTIKEDKTITYEFTPGPFTRIVEKSYKNPSDMFYLIIEEINRGNAPAIFGDVFQLLDRNKSGESSYSIKNHNVAEIVYGDPEHTVSIPSNLSILATMNTADQNVFTLDTAFQRRWVMRLIKNDVSKAEHAKVEILDTGVTWEIFNNTINDFILANNASTMSSEDKRLGAYFITRDILESKDESKFAEKVIKYLWDDAFKFARNKLFEPSYRSLEKVIDDFADFSGFERFNIFTSEVKEQLRNKVNINQINLTDSDSEEKSEE</sequence>
<organism evidence="2 3">
    <name type="scientific">Anaerococcus faecalis</name>
    <dbReference type="NCBI Taxonomy" id="2742993"/>
    <lineage>
        <taxon>Bacteria</taxon>
        <taxon>Bacillati</taxon>
        <taxon>Bacillota</taxon>
        <taxon>Tissierellia</taxon>
        <taxon>Tissierellales</taxon>
        <taxon>Peptoniphilaceae</taxon>
        <taxon>Anaerococcus</taxon>
    </lineage>
</organism>
<dbReference type="PANTHER" id="PTHR37291:SF1">
    <property type="entry name" value="TYPE IV METHYL-DIRECTED RESTRICTION ENZYME ECOKMCRB SUBUNIT"/>
    <property type="match status" value="1"/>
</dbReference>
<reference evidence="2 3" key="1">
    <citation type="submission" date="2020-06" db="EMBL/GenBank/DDBJ databases">
        <title>Anaerococcus sp. nov., isolated form swine feces.</title>
        <authorList>
            <person name="Yu S."/>
        </authorList>
    </citation>
    <scope>NUCLEOTIDE SEQUENCE [LARGE SCALE GENOMIC DNA]</scope>
    <source>
        <strain evidence="2 3">AGMB00486</strain>
    </source>
</reference>
<dbReference type="Gene3D" id="3.40.50.300">
    <property type="entry name" value="P-loop containing nucleotide triphosphate hydrolases"/>
    <property type="match status" value="1"/>
</dbReference>
<dbReference type="PANTHER" id="PTHR37291">
    <property type="entry name" value="5-METHYLCYTOSINE-SPECIFIC RESTRICTION ENZYME B"/>
    <property type="match status" value="1"/>
</dbReference>
<dbReference type="InterPro" id="IPR027417">
    <property type="entry name" value="P-loop_NTPase"/>
</dbReference>
<keyword evidence="3" id="KW-1185">Reference proteome</keyword>
<dbReference type="RefSeq" id="WP_176269798.1">
    <property type="nucleotide sequence ID" value="NZ_JABVBA010000006.1"/>
</dbReference>
<gene>
    <name evidence="2" type="ORF">HV819_06620</name>
</gene>
<dbReference type="SUPFAM" id="SSF52540">
    <property type="entry name" value="P-loop containing nucleoside triphosphate hydrolases"/>
    <property type="match status" value="1"/>
</dbReference>
<evidence type="ECO:0000259" key="1">
    <source>
        <dbReference type="Pfam" id="PF07728"/>
    </source>
</evidence>
<dbReference type="EMBL" id="JABVBA010000006">
    <property type="protein sequence ID" value="NVF11654.1"/>
    <property type="molecule type" value="Genomic_DNA"/>
</dbReference>
<evidence type="ECO:0000313" key="2">
    <source>
        <dbReference type="EMBL" id="NVF11654.1"/>
    </source>
</evidence>
<accession>A0ABX2NAS2</accession>